<proteinExistence type="inferred from homology"/>
<dbReference type="InterPro" id="IPR020846">
    <property type="entry name" value="MFS_dom"/>
</dbReference>
<keyword evidence="5 7" id="KW-0472">Membrane</keyword>
<evidence type="ECO:0000313" key="9">
    <source>
        <dbReference type="EMBL" id="SCU87337.1"/>
    </source>
</evidence>
<dbReference type="OrthoDB" id="10021397at2759"/>
<protein>
    <submittedName>
        <fullName evidence="9">LAME_0D09692g1_1</fullName>
    </submittedName>
</protein>
<dbReference type="Gene3D" id="1.20.1720.10">
    <property type="entry name" value="Multidrug resistance protein D"/>
    <property type="match status" value="1"/>
</dbReference>
<evidence type="ECO:0000256" key="6">
    <source>
        <dbReference type="SAM" id="MobiDB-lite"/>
    </source>
</evidence>
<feature type="transmembrane region" description="Helical" evidence="7">
    <location>
        <begin position="105"/>
        <end position="126"/>
    </location>
</feature>
<feature type="transmembrane region" description="Helical" evidence="7">
    <location>
        <begin position="302"/>
        <end position="324"/>
    </location>
</feature>
<dbReference type="FunFam" id="1.20.1250.20:FF:000373">
    <property type="entry name" value="Vacuolar basic amino acid transporter"/>
    <property type="match status" value="1"/>
</dbReference>
<dbReference type="Pfam" id="PF07690">
    <property type="entry name" value="MFS_1"/>
    <property type="match status" value="1"/>
</dbReference>
<evidence type="ECO:0000256" key="2">
    <source>
        <dbReference type="ARBA" id="ARBA00008335"/>
    </source>
</evidence>
<reference evidence="10" key="1">
    <citation type="submission" date="2016-03" db="EMBL/GenBank/DDBJ databases">
        <authorList>
            <person name="Devillers Hugo."/>
        </authorList>
    </citation>
    <scope>NUCLEOTIDE SEQUENCE [LARGE SCALE GENOMIC DNA]</scope>
</reference>
<feature type="transmembrane region" description="Helical" evidence="7">
    <location>
        <begin position="402"/>
        <end position="422"/>
    </location>
</feature>
<evidence type="ECO:0000259" key="8">
    <source>
        <dbReference type="PROSITE" id="PS50850"/>
    </source>
</evidence>
<dbReference type="PANTHER" id="PTHR23501:SF198">
    <property type="entry name" value="AZOLE RESISTANCE PROTEIN 1-RELATED"/>
    <property type="match status" value="1"/>
</dbReference>
<evidence type="ECO:0000256" key="4">
    <source>
        <dbReference type="ARBA" id="ARBA00022989"/>
    </source>
</evidence>
<dbReference type="AlphaFoldDB" id="A0A1G4JBD8"/>
<dbReference type="Proteomes" id="UP000191144">
    <property type="component" value="Chromosome D"/>
</dbReference>
<feature type="transmembrane region" description="Helical" evidence="7">
    <location>
        <begin position="219"/>
        <end position="248"/>
    </location>
</feature>
<comment type="subcellular location">
    <subcellularLocation>
        <location evidence="1">Membrane</location>
        <topology evidence="1">Multi-pass membrane protein</topology>
    </subcellularLocation>
</comment>
<feature type="transmembrane region" description="Helical" evidence="7">
    <location>
        <begin position="443"/>
        <end position="465"/>
    </location>
</feature>
<dbReference type="PROSITE" id="PS50850">
    <property type="entry name" value="MFS"/>
    <property type="match status" value="1"/>
</dbReference>
<feature type="transmembrane region" description="Helical" evidence="7">
    <location>
        <begin position="515"/>
        <end position="533"/>
    </location>
</feature>
<keyword evidence="3 7" id="KW-0812">Transmembrane</keyword>
<name>A0A1G4JBD8_9SACH</name>
<feature type="transmembrane region" description="Helical" evidence="7">
    <location>
        <begin position="45"/>
        <end position="64"/>
    </location>
</feature>
<comment type="similarity">
    <text evidence="2">Belongs to the major facilitator superfamily.</text>
</comment>
<gene>
    <name evidence="9" type="ORF">LAME_0D09692G</name>
</gene>
<feature type="transmembrane region" description="Helical" evidence="7">
    <location>
        <begin position="133"/>
        <end position="155"/>
    </location>
</feature>
<dbReference type="GO" id="GO:0022857">
    <property type="term" value="F:transmembrane transporter activity"/>
    <property type="evidence" value="ECO:0007669"/>
    <property type="project" value="InterPro"/>
</dbReference>
<feature type="transmembrane region" description="Helical" evidence="7">
    <location>
        <begin position="375"/>
        <end position="396"/>
    </location>
</feature>
<evidence type="ECO:0000256" key="3">
    <source>
        <dbReference type="ARBA" id="ARBA00022692"/>
    </source>
</evidence>
<feature type="transmembrane region" description="Helical" evidence="7">
    <location>
        <begin position="161"/>
        <end position="181"/>
    </location>
</feature>
<feature type="transmembrane region" description="Helical" evidence="7">
    <location>
        <begin position="344"/>
        <end position="363"/>
    </location>
</feature>
<dbReference type="GO" id="GO:0005886">
    <property type="term" value="C:plasma membrane"/>
    <property type="evidence" value="ECO:0007669"/>
    <property type="project" value="TreeGrafter"/>
</dbReference>
<evidence type="ECO:0000256" key="1">
    <source>
        <dbReference type="ARBA" id="ARBA00004141"/>
    </source>
</evidence>
<feature type="domain" description="Major facilitator superfamily (MFS) profile" evidence="8">
    <location>
        <begin position="11"/>
        <end position="538"/>
    </location>
</feature>
<evidence type="ECO:0000313" key="10">
    <source>
        <dbReference type="Proteomes" id="UP000191144"/>
    </source>
</evidence>
<dbReference type="EMBL" id="LT598482">
    <property type="protein sequence ID" value="SCU87337.1"/>
    <property type="molecule type" value="Genomic_DNA"/>
</dbReference>
<feature type="region of interest" description="Disordered" evidence="6">
    <location>
        <begin position="549"/>
        <end position="576"/>
    </location>
</feature>
<keyword evidence="10" id="KW-1185">Reference proteome</keyword>
<evidence type="ECO:0000256" key="5">
    <source>
        <dbReference type="ARBA" id="ARBA00023136"/>
    </source>
</evidence>
<feature type="transmembrane region" description="Helical" evidence="7">
    <location>
        <begin position="12"/>
        <end position="33"/>
    </location>
</feature>
<dbReference type="SUPFAM" id="SSF103473">
    <property type="entry name" value="MFS general substrate transporter"/>
    <property type="match status" value="2"/>
</dbReference>
<feature type="transmembrane region" description="Helical" evidence="7">
    <location>
        <begin position="260"/>
        <end position="281"/>
    </location>
</feature>
<keyword evidence="4 7" id="KW-1133">Transmembrane helix</keyword>
<feature type="transmembrane region" description="Helical" evidence="7">
    <location>
        <begin position="71"/>
        <end position="93"/>
    </location>
</feature>
<dbReference type="InterPro" id="IPR036259">
    <property type="entry name" value="MFS_trans_sf"/>
</dbReference>
<dbReference type="InterPro" id="IPR011701">
    <property type="entry name" value="MFS"/>
</dbReference>
<organism evidence="9 10">
    <name type="scientific">Lachancea meyersii CBS 8951</name>
    <dbReference type="NCBI Taxonomy" id="1266667"/>
    <lineage>
        <taxon>Eukaryota</taxon>
        <taxon>Fungi</taxon>
        <taxon>Dikarya</taxon>
        <taxon>Ascomycota</taxon>
        <taxon>Saccharomycotina</taxon>
        <taxon>Saccharomycetes</taxon>
        <taxon>Saccharomycetales</taxon>
        <taxon>Saccharomycetaceae</taxon>
        <taxon>Lachancea</taxon>
    </lineage>
</organism>
<dbReference type="PANTHER" id="PTHR23501">
    <property type="entry name" value="MAJOR FACILITATOR SUPERFAMILY"/>
    <property type="match status" value="1"/>
</dbReference>
<evidence type="ECO:0000256" key="7">
    <source>
        <dbReference type="SAM" id="Phobius"/>
    </source>
</evidence>
<sequence>MVKINLPLIITLSSLALTLFLAALDIVIVITLYETIGQKYRDYASIGWLVSGYALPSALFTLLWGRLASIFGLKTSLTISIVIFEIGSLIVAVSNSMGMLIGGRVVAGCGGSGIQSLVFVVATSLVKERNRGLVIMVLGFSFAVAFAIGPVLGGVFTEHVTWRWCFFINLPIGGLALALLLSSYNPTSTRWQDSFRRKLIAIKKFSYRQLLTSKFWHQAYLFLAFKLDLIGFAISSSGFVLFLLGVTFGGNEYPWHSGTIISYLTVGGFLIILWVLFDFSLLYRWAKCHQNVEPVPLLRKTLCYLPGIATSSLTVFFGCLAFNMQSVYVVQYYQLVHNNGPTSASMHLWGFLVATLISIVAIGKVSSTFGIIKPEIVVGVTLGLIGAGLLTLIKTTSTTGNTIGYCILPGAAFGCILQGTLLSAQVQVDRDTADFHTLFIEATALNTFFKSLGMSFGGIMATMIFTNSVKNQLRDTTAGLPPFSNIEALIAYRGQHFDGSNSVLSNVFAKGIRNVMYAALGSYAIAFMSGLFTSNRRLVLPSKADDLEHSSADHTIHEKTSSSTEGRDGRSTIEEKPKITFKDKLFDAFKSRKTDQSLTES</sequence>
<accession>A0A1G4JBD8</accession>